<accession>A0A7Z0VPS2</accession>
<keyword evidence="2" id="KW-0456">Lyase</keyword>
<dbReference type="SUPFAM" id="SSF48371">
    <property type="entry name" value="ARM repeat"/>
    <property type="match status" value="2"/>
</dbReference>
<evidence type="ECO:0000256" key="1">
    <source>
        <dbReference type="ARBA" id="ARBA00045876"/>
    </source>
</evidence>
<dbReference type="PANTHER" id="PTHR12697">
    <property type="entry name" value="PBS LYASE HEAT-LIKE PROTEIN"/>
    <property type="match status" value="1"/>
</dbReference>
<proteinExistence type="predicted"/>
<dbReference type="InterPro" id="IPR016024">
    <property type="entry name" value="ARM-type_fold"/>
</dbReference>
<comment type="function">
    <text evidence="1">Catalyzes the hydroxylation of the N(6)-(4-aminobutyl)-L-lysine intermediate produced by deoxyhypusine synthase/DHPS on a critical lysine of the eukaryotic translation initiation factor 5A/eIF-5A. This is the second step of the post-translational modification of that lysine into an unusual amino acid residue named hypusine. Hypusination is unique to mature eIF-5A factor and is essential for its function.</text>
</comment>
<dbReference type="Pfam" id="PF13646">
    <property type="entry name" value="HEAT_2"/>
    <property type="match status" value="4"/>
</dbReference>
<evidence type="ECO:0000313" key="3">
    <source>
        <dbReference type="Proteomes" id="UP000094769"/>
    </source>
</evidence>
<dbReference type="OrthoDB" id="7051732at2"/>
<dbReference type="GO" id="GO:0016829">
    <property type="term" value="F:lyase activity"/>
    <property type="evidence" value="ECO:0007669"/>
    <property type="project" value="UniProtKB-KW"/>
</dbReference>
<dbReference type="RefSeq" id="WP_069120662.1">
    <property type="nucleotide sequence ID" value="NZ_MARB01000001.1"/>
</dbReference>
<evidence type="ECO:0000313" key="2">
    <source>
        <dbReference type="EMBL" id="ODJ89657.1"/>
    </source>
</evidence>
<dbReference type="PROSITE" id="PS50077">
    <property type="entry name" value="HEAT_REPEAT"/>
    <property type="match status" value="1"/>
</dbReference>
<dbReference type="AlphaFoldDB" id="A0A7Z0VPS2"/>
<dbReference type="Pfam" id="PF03130">
    <property type="entry name" value="HEAT_PBS"/>
    <property type="match status" value="1"/>
</dbReference>
<keyword evidence="3" id="KW-1185">Reference proteome</keyword>
<organism evidence="2 3">
    <name type="scientific">Candidatus Thiodiazotropha endolucinida</name>
    <dbReference type="NCBI Taxonomy" id="1655433"/>
    <lineage>
        <taxon>Bacteria</taxon>
        <taxon>Pseudomonadati</taxon>
        <taxon>Pseudomonadota</taxon>
        <taxon>Gammaproteobacteria</taxon>
        <taxon>Chromatiales</taxon>
        <taxon>Sedimenticolaceae</taxon>
        <taxon>Candidatus Thiodiazotropha</taxon>
    </lineage>
</organism>
<dbReference type="PANTHER" id="PTHR12697:SF5">
    <property type="entry name" value="DEOXYHYPUSINE HYDROXYLASE"/>
    <property type="match status" value="1"/>
</dbReference>
<dbReference type="SMART" id="SM00567">
    <property type="entry name" value="EZ_HEAT"/>
    <property type="match status" value="11"/>
</dbReference>
<name>A0A7Z0VPS2_9GAMM</name>
<dbReference type="InterPro" id="IPR021133">
    <property type="entry name" value="HEAT_type_2"/>
</dbReference>
<gene>
    <name evidence="2" type="ORF">CODIS_02170</name>
</gene>
<dbReference type="Gene3D" id="1.25.10.10">
    <property type="entry name" value="Leucine-rich Repeat Variant"/>
    <property type="match status" value="4"/>
</dbReference>
<protein>
    <submittedName>
        <fullName evidence="2">Putative lyase</fullName>
    </submittedName>
</protein>
<dbReference type="EMBL" id="MARB01000001">
    <property type="protein sequence ID" value="ODJ89657.1"/>
    <property type="molecule type" value="Genomic_DNA"/>
</dbReference>
<comment type="caution">
    <text evidence="2">The sequence shown here is derived from an EMBL/GenBank/DDBJ whole genome shotgun (WGS) entry which is preliminary data.</text>
</comment>
<dbReference type="GO" id="GO:0016491">
    <property type="term" value="F:oxidoreductase activity"/>
    <property type="evidence" value="ECO:0007669"/>
    <property type="project" value="TreeGrafter"/>
</dbReference>
<dbReference type="InterPro" id="IPR011989">
    <property type="entry name" value="ARM-like"/>
</dbReference>
<dbReference type="Proteomes" id="UP000094769">
    <property type="component" value="Unassembled WGS sequence"/>
</dbReference>
<dbReference type="InterPro" id="IPR004155">
    <property type="entry name" value="PBS_lyase_HEAT"/>
</dbReference>
<sequence>MSLQSETVDLLCQLLESGDEADRCYAARTLGVLRSDSAVSILIERLKDEDVDVCVDAAEALGKIGHHSAVPALIDSLRNDNSGEVCSTVAVALGKIASAECVDVLLDVLTQRPQGLEWDGDWDTWWDIQLEAVKALGMAGDEKAVDELVAFIDDDAQQDIENEVLNALVSISGMGLDRVIERLQDTSIKSLHRRRAARALANTRLVKATKILGRSLQDPDPEVRAEAVHALASQNADRYLSALVLLLRDQNGEVRDAAIKAVSHLAQRASGSKALQETLLPILNDPSSPVRATVMNALMPSVHNKPLSHEYYQIVVSGSFDDNAESAAAACRLLGENGDPEAISTLLEHARNREGHPMVRRDAILSIGRFGQVTEAIVEVLMNAVGDSQQAVRLAALTTLMSLDTHHVEADESSQPKQTTIRPLSIVIDAVQGSIRVPDKNATVKEQAEDGMDQPEVSETEVQNGVVVEFDTSLENTFTDASADPDLPNQPPVPQEITDTIKLPDIPAQIVEAGEVSLAMSTLDAIAMDNVDSMFDQEKPQREAPEIDEATREYLDVVEANKAEMRRIRASKRMTPDQDVRRLGTRALAVANDDEAIEALILALNDQDDLIRREAAEAIGEMAQRNRKNPKLMDAVGTLVTQLAVGDLEQKIACARSLSLLGNRAALVPLTEALKDQQANVRVETIHSLARLCCDSLDPVQAEHMVVRDLPSTSVARKLLACLGDDSIGVRVAATRGLAKILPAADDKTLTQHAVDRIIASVIEFTGEEARQVGQALRAFDTSMINKALLVQLRAAEDSVKRSVFIEMIEEILKPDRRQPDQAA</sequence>
<reference evidence="2 3" key="1">
    <citation type="submission" date="2016-06" db="EMBL/GenBank/DDBJ databases">
        <title>Genome sequence of endosymbiont of Candidatus Endolucinida thiodiazotropha.</title>
        <authorList>
            <person name="Poehlein A."/>
            <person name="Koenig S."/>
            <person name="Heiden S.E."/>
            <person name="Thuermer A."/>
            <person name="Voget S."/>
            <person name="Daniel R."/>
            <person name="Markert S."/>
            <person name="Gros O."/>
            <person name="Schweder T."/>
        </authorList>
    </citation>
    <scope>NUCLEOTIDE SEQUENCE [LARGE SCALE GENOMIC DNA]</scope>
    <source>
        <strain evidence="2 3">COS</strain>
    </source>
</reference>